<sequence>MQPMNFDGLYLTGQSQRFKALKEVAKDPTQLSLQESVPTTVSHGIWLTFPTMNSCLVDTVQAVFQVDIHLARQIKSPVHGPQKRIQSHVLARRDDTVLLRSHLPERVNGSSFVLQRTGKQVEIGSGKTNPGDTLVTLD</sequence>
<evidence type="ECO:0000313" key="1">
    <source>
        <dbReference type="EMBL" id="KAD6795911.1"/>
    </source>
</evidence>
<evidence type="ECO:0000313" key="2">
    <source>
        <dbReference type="Proteomes" id="UP000326396"/>
    </source>
</evidence>
<dbReference type="Proteomes" id="UP000326396">
    <property type="component" value="Linkage Group LG11"/>
</dbReference>
<proteinExistence type="predicted"/>
<dbReference type="AlphaFoldDB" id="A0A5N6PQH2"/>
<accession>A0A5N6PQH2</accession>
<reference evidence="1 2" key="1">
    <citation type="submission" date="2019-05" db="EMBL/GenBank/DDBJ databases">
        <title>Mikania micrantha, genome provides insights into the molecular mechanism of rapid growth.</title>
        <authorList>
            <person name="Liu B."/>
        </authorList>
    </citation>
    <scope>NUCLEOTIDE SEQUENCE [LARGE SCALE GENOMIC DNA]</scope>
    <source>
        <strain evidence="1">NLD-2019</strain>
        <tissue evidence="1">Leaf</tissue>
    </source>
</reference>
<name>A0A5N6PQH2_9ASTR</name>
<gene>
    <name evidence="1" type="ORF">E3N88_06807</name>
</gene>
<keyword evidence="2" id="KW-1185">Reference proteome</keyword>
<dbReference type="EMBL" id="SZYD01000003">
    <property type="protein sequence ID" value="KAD6795911.1"/>
    <property type="molecule type" value="Genomic_DNA"/>
</dbReference>
<protein>
    <submittedName>
        <fullName evidence="1">Uncharacterized protein</fullName>
    </submittedName>
</protein>
<comment type="caution">
    <text evidence="1">The sequence shown here is derived from an EMBL/GenBank/DDBJ whole genome shotgun (WGS) entry which is preliminary data.</text>
</comment>
<organism evidence="1 2">
    <name type="scientific">Mikania micrantha</name>
    <name type="common">bitter vine</name>
    <dbReference type="NCBI Taxonomy" id="192012"/>
    <lineage>
        <taxon>Eukaryota</taxon>
        <taxon>Viridiplantae</taxon>
        <taxon>Streptophyta</taxon>
        <taxon>Embryophyta</taxon>
        <taxon>Tracheophyta</taxon>
        <taxon>Spermatophyta</taxon>
        <taxon>Magnoliopsida</taxon>
        <taxon>eudicotyledons</taxon>
        <taxon>Gunneridae</taxon>
        <taxon>Pentapetalae</taxon>
        <taxon>asterids</taxon>
        <taxon>campanulids</taxon>
        <taxon>Asterales</taxon>
        <taxon>Asteraceae</taxon>
        <taxon>Asteroideae</taxon>
        <taxon>Heliantheae alliance</taxon>
        <taxon>Eupatorieae</taxon>
        <taxon>Mikania</taxon>
    </lineage>
</organism>